<keyword evidence="3" id="KW-1185">Reference proteome</keyword>
<sequence>MYTTRRKTGFVGFLVAIDSIKSILFELVDKKEAPMNYILTYKFSQDHLELFFGAIRSSGGFNNNPTAEQFTAAYKRLLLRSSIQGRNGNCTKQDETDILEVIGDTYKAKNSTDSNITINDAAIIRKYDLQGTNQNQDDDDDYSDAPSFSTVSEFKMAAISYMAGYVAQMVQKKTTCSVCHEAVGSRQHRSESAFLTLKDRGNLFKPAVSVIAVCTETERCFQRMLAATD</sequence>
<dbReference type="OrthoDB" id="6756829at2759"/>
<dbReference type="InterPro" id="IPR048367">
    <property type="entry name" value="TNP-like_RNaseH_C"/>
</dbReference>
<dbReference type="EMBL" id="CACRXK020004268">
    <property type="protein sequence ID" value="CAB4002141.1"/>
    <property type="molecule type" value="Genomic_DNA"/>
</dbReference>
<name>A0A7D9E6U5_PARCT</name>
<feature type="domain" description="Transposable element P transposase-like RNase H C-terminal" evidence="1">
    <location>
        <begin position="41"/>
        <end position="75"/>
    </location>
</feature>
<evidence type="ECO:0000313" key="2">
    <source>
        <dbReference type="EMBL" id="CAB4002141.1"/>
    </source>
</evidence>
<accession>A0A7D9E6U5</accession>
<dbReference type="PANTHER" id="PTHR47577">
    <property type="entry name" value="THAP DOMAIN-CONTAINING PROTEIN 6"/>
    <property type="match status" value="1"/>
</dbReference>
<organism evidence="2 3">
    <name type="scientific">Paramuricea clavata</name>
    <name type="common">Red gorgonian</name>
    <name type="synonym">Violescent sea-whip</name>
    <dbReference type="NCBI Taxonomy" id="317549"/>
    <lineage>
        <taxon>Eukaryota</taxon>
        <taxon>Metazoa</taxon>
        <taxon>Cnidaria</taxon>
        <taxon>Anthozoa</taxon>
        <taxon>Octocorallia</taxon>
        <taxon>Malacalcyonacea</taxon>
        <taxon>Plexauridae</taxon>
        <taxon>Paramuricea</taxon>
    </lineage>
</organism>
<feature type="non-terminal residue" evidence="2">
    <location>
        <position position="229"/>
    </location>
</feature>
<dbReference type="PANTHER" id="PTHR47577:SF2">
    <property type="entry name" value="THAP DOMAIN CONTAINING 9"/>
    <property type="match status" value="1"/>
</dbReference>
<proteinExistence type="predicted"/>
<evidence type="ECO:0000313" key="3">
    <source>
        <dbReference type="Proteomes" id="UP001152795"/>
    </source>
</evidence>
<protein>
    <recommendedName>
        <fullName evidence="1">Transposable element P transposase-like RNase H C-terminal domain-containing protein</fullName>
    </recommendedName>
</protein>
<reference evidence="2" key="1">
    <citation type="submission" date="2020-04" db="EMBL/GenBank/DDBJ databases">
        <authorList>
            <person name="Alioto T."/>
            <person name="Alioto T."/>
            <person name="Gomez Garrido J."/>
        </authorList>
    </citation>
    <scope>NUCLEOTIDE SEQUENCE</scope>
    <source>
        <strain evidence="2">A484AB</strain>
    </source>
</reference>
<gene>
    <name evidence="2" type="ORF">PACLA_8A066249</name>
</gene>
<dbReference type="Proteomes" id="UP001152795">
    <property type="component" value="Unassembled WGS sequence"/>
</dbReference>
<comment type="caution">
    <text evidence="2">The sequence shown here is derived from an EMBL/GenBank/DDBJ whole genome shotgun (WGS) entry which is preliminary data.</text>
</comment>
<evidence type="ECO:0000259" key="1">
    <source>
        <dbReference type="Pfam" id="PF21789"/>
    </source>
</evidence>
<dbReference type="Pfam" id="PF21789">
    <property type="entry name" value="TNP-like_RNaseH_C"/>
    <property type="match status" value="1"/>
</dbReference>
<dbReference type="AlphaFoldDB" id="A0A7D9E6U5"/>